<keyword evidence="3" id="KW-1185">Reference proteome</keyword>
<organism evidence="2 3">
    <name type="scientific">Austropuccinia psidii MF-1</name>
    <dbReference type="NCBI Taxonomy" id="1389203"/>
    <lineage>
        <taxon>Eukaryota</taxon>
        <taxon>Fungi</taxon>
        <taxon>Dikarya</taxon>
        <taxon>Basidiomycota</taxon>
        <taxon>Pucciniomycotina</taxon>
        <taxon>Pucciniomycetes</taxon>
        <taxon>Pucciniales</taxon>
        <taxon>Sphaerophragmiaceae</taxon>
        <taxon>Austropuccinia</taxon>
    </lineage>
</organism>
<dbReference type="EMBL" id="AVOT02015968">
    <property type="protein sequence ID" value="MBW0500734.1"/>
    <property type="molecule type" value="Genomic_DNA"/>
</dbReference>
<reference evidence="2" key="1">
    <citation type="submission" date="2021-03" db="EMBL/GenBank/DDBJ databases">
        <title>Draft genome sequence of rust myrtle Austropuccinia psidii MF-1, a brazilian biotype.</title>
        <authorList>
            <person name="Quecine M.C."/>
            <person name="Pachon D.M.R."/>
            <person name="Bonatelli M.L."/>
            <person name="Correr F.H."/>
            <person name="Franceschini L.M."/>
            <person name="Leite T.F."/>
            <person name="Margarido G.R.A."/>
            <person name="Almeida C.A."/>
            <person name="Ferrarezi J.A."/>
            <person name="Labate C.A."/>
        </authorList>
    </citation>
    <scope>NUCLEOTIDE SEQUENCE</scope>
    <source>
        <strain evidence="2">MF-1</strain>
    </source>
</reference>
<dbReference type="OrthoDB" id="2749819at2759"/>
<accession>A0A9Q3DC98</accession>
<feature type="compositionally biased region" description="Polar residues" evidence="1">
    <location>
        <begin position="55"/>
        <end position="70"/>
    </location>
</feature>
<dbReference type="AlphaFoldDB" id="A0A9Q3DC98"/>
<proteinExistence type="predicted"/>
<name>A0A9Q3DC98_9BASI</name>
<dbReference type="Proteomes" id="UP000765509">
    <property type="component" value="Unassembled WGS sequence"/>
</dbReference>
<protein>
    <submittedName>
        <fullName evidence="2">Uncharacterized protein</fullName>
    </submittedName>
</protein>
<evidence type="ECO:0000313" key="2">
    <source>
        <dbReference type="EMBL" id="MBW0500734.1"/>
    </source>
</evidence>
<gene>
    <name evidence="2" type="ORF">O181_040449</name>
</gene>
<feature type="region of interest" description="Disordered" evidence="1">
    <location>
        <begin position="43"/>
        <end position="95"/>
    </location>
</feature>
<evidence type="ECO:0000313" key="3">
    <source>
        <dbReference type="Proteomes" id="UP000765509"/>
    </source>
</evidence>
<sequence>MNQQSTSELPQLPEDTVEVQYAEEDQTVQIQSLMKKIQDLLLTQSKKKGKRREQSSYTPGASPKPRSQNIPRRAFVTTPNSPNELQQKAPRKGKPVVRIQAKDYNLNDGGEEVEPFIRKVERIAQIEGETDENIEMQLAFWTREPRISDEIEAMPGYEEGTWAQLKNDLMRNGKEWNLKEDTEKTHSLSFLMIPKRMEEWVFYHNIKIYGRI</sequence>
<evidence type="ECO:0000256" key="1">
    <source>
        <dbReference type="SAM" id="MobiDB-lite"/>
    </source>
</evidence>
<comment type="caution">
    <text evidence="2">The sequence shown here is derived from an EMBL/GenBank/DDBJ whole genome shotgun (WGS) entry which is preliminary data.</text>
</comment>
<feature type="compositionally biased region" description="Polar residues" evidence="1">
    <location>
        <begin position="77"/>
        <end position="86"/>
    </location>
</feature>